<name>A0A7M4EBQ5_CROPO</name>
<sequence>MHSPMVNGGCRLLCPVFMGPTGVKVWQGRNRSCSCCLPVLLLLLLALALGRNLSYNITKMPNFVGQELQLDTKQQLTTFTLLVQYGYSSQLRVTHQGGTPPQNCAPTAGMGLHPWWTSMGRSHSCG</sequence>
<dbReference type="Ensembl" id="ENSCPRT00005008664.1">
    <property type="protein sequence ID" value="ENSCPRP00005007401.1"/>
    <property type="gene ID" value="ENSCPRG00005005234.1"/>
</dbReference>
<dbReference type="AlphaFoldDB" id="A0A7M4EBQ5"/>
<evidence type="ECO:0000313" key="1">
    <source>
        <dbReference type="Ensembl" id="ENSCPRP00005007401.1"/>
    </source>
</evidence>
<evidence type="ECO:0000313" key="2">
    <source>
        <dbReference type="Proteomes" id="UP000594220"/>
    </source>
</evidence>
<dbReference type="Proteomes" id="UP000594220">
    <property type="component" value="Unplaced"/>
</dbReference>
<accession>A0A7M4EBQ5</accession>
<proteinExistence type="predicted"/>
<reference evidence="1" key="1">
    <citation type="submission" date="2025-08" db="UniProtKB">
        <authorList>
            <consortium name="Ensembl"/>
        </authorList>
    </citation>
    <scope>IDENTIFICATION</scope>
</reference>
<protein>
    <submittedName>
        <fullName evidence="1">Uncharacterized protein</fullName>
    </submittedName>
</protein>
<organism evidence="1 2">
    <name type="scientific">Crocodylus porosus</name>
    <name type="common">Saltwater crocodile</name>
    <name type="synonym">Estuarine crocodile</name>
    <dbReference type="NCBI Taxonomy" id="8502"/>
    <lineage>
        <taxon>Eukaryota</taxon>
        <taxon>Metazoa</taxon>
        <taxon>Chordata</taxon>
        <taxon>Craniata</taxon>
        <taxon>Vertebrata</taxon>
        <taxon>Euteleostomi</taxon>
        <taxon>Archelosauria</taxon>
        <taxon>Archosauria</taxon>
        <taxon>Crocodylia</taxon>
        <taxon>Longirostres</taxon>
        <taxon>Crocodylidae</taxon>
        <taxon>Crocodylus</taxon>
    </lineage>
</organism>
<keyword evidence="2" id="KW-1185">Reference proteome</keyword>
<reference evidence="1" key="2">
    <citation type="submission" date="2025-09" db="UniProtKB">
        <authorList>
            <consortium name="Ensembl"/>
        </authorList>
    </citation>
    <scope>IDENTIFICATION</scope>
</reference>